<dbReference type="RefSeq" id="WP_185004256.1">
    <property type="nucleotide sequence ID" value="NZ_BAAAUI010000028.1"/>
</dbReference>
<keyword evidence="1" id="KW-0808">Transferase</keyword>
<comment type="caution">
    <text evidence="6">The sequence shown here is derived from an EMBL/GenBank/DDBJ whole genome shotgun (WGS) entry which is preliminary data.</text>
</comment>
<evidence type="ECO:0000313" key="6">
    <source>
        <dbReference type="EMBL" id="MBB4678422.1"/>
    </source>
</evidence>
<dbReference type="InterPro" id="IPR029016">
    <property type="entry name" value="GAF-like_dom_sf"/>
</dbReference>
<keyword evidence="4" id="KW-0804">Transcription</keyword>
<evidence type="ECO:0000313" key="7">
    <source>
        <dbReference type="Proteomes" id="UP000533598"/>
    </source>
</evidence>
<dbReference type="EMBL" id="JACHMH010000001">
    <property type="protein sequence ID" value="MBB4678422.1"/>
    <property type="molecule type" value="Genomic_DNA"/>
</dbReference>
<dbReference type="Pfam" id="PF03861">
    <property type="entry name" value="ANTAR"/>
    <property type="match status" value="1"/>
</dbReference>
<evidence type="ECO:0000256" key="2">
    <source>
        <dbReference type="ARBA" id="ARBA00022777"/>
    </source>
</evidence>
<keyword evidence="2" id="KW-0418">Kinase</keyword>
<dbReference type="PIRSF" id="PIRSF036625">
    <property type="entry name" value="GAF_ANTAR"/>
    <property type="match status" value="1"/>
</dbReference>
<dbReference type="Gene3D" id="3.30.450.40">
    <property type="match status" value="1"/>
</dbReference>
<evidence type="ECO:0000256" key="1">
    <source>
        <dbReference type="ARBA" id="ARBA00022679"/>
    </source>
</evidence>
<dbReference type="GO" id="GO:0016301">
    <property type="term" value="F:kinase activity"/>
    <property type="evidence" value="ECO:0007669"/>
    <property type="project" value="UniProtKB-KW"/>
</dbReference>
<proteinExistence type="predicted"/>
<dbReference type="InterPro" id="IPR005561">
    <property type="entry name" value="ANTAR"/>
</dbReference>
<keyword evidence="3" id="KW-0805">Transcription regulation</keyword>
<dbReference type="Gene3D" id="1.10.10.10">
    <property type="entry name" value="Winged helix-like DNA-binding domain superfamily/Winged helix DNA-binding domain"/>
    <property type="match status" value="1"/>
</dbReference>
<evidence type="ECO:0000256" key="3">
    <source>
        <dbReference type="ARBA" id="ARBA00023015"/>
    </source>
</evidence>
<gene>
    <name evidence="6" type="ORF">HNR67_004540</name>
</gene>
<dbReference type="Proteomes" id="UP000533598">
    <property type="component" value="Unassembled WGS sequence"/>
</dbReference>
<dbReference type="SUPFAM" id="SSF52172">
    <property type="entry name" value="CheY-like"/>
    <property type="match status" value="1"/>
</dbReference>
<dbReference type="GO" id="GO:0003723">
    <property type="term" value="F:RNA binding"/>
    <property type="evidence" value="ECO:0007669"/>
    <property type="project" value="InterPro"/>
</dbReference>
<dbReference type="SUPFAM" id="SSF55781">
    <property type="entry name" value="GAF domain-like"/>
    <property type="match status" value="1"/>
</dbReference>
<dbReference type="SMART" id="SM01012">
    <property type="entry name" value="ANTAR"/>
    <property type="match status" value="1"/>
</dbReference>
<accession>A0A7W7CCC9</accession>
<evidence type="ECO:0000256" key="4">
    <source>
        <dbReference type="ARBA" id="ARBA00023163"/>
    </source>
</evidence>
<dbReference type="AlphaFoldDB" id="A0A7W7CCC9"/>
<dbReference type="InterPro" id="IPR012074">
    <property type="entry name" value="GAF_ANTAR"/>
</dbReference>
<organism evidence="6 7">
    <name type="scientific">Crossiella cryophila</name>
    <dbReference type="NCBI Taxonomy" id="43355"/>
    <lineage>
        <taxon>Bacteria</taxon>
        <taxon>Bacillati</taxon>
        <taxon>Actinomycetota</taxon>
        <taxon>Actinomycetes</taxon>
        <taxon>Pseudonocardiales</taxon>
        <taxon>Pseudonocardiaceae</taxon>
        <taxon>Crossiella</taxon>
    </lineage>
</organism>
<name>A0A7W7CCC9_9PSEU</name>
<reference evidence="6 7" key="1">
    <citation type="submission" date="2020-08" db="EMBL/GenBank/DDBJ databases">
        <title>Sequencing the genomes of 1000 actinobacteria strains.</title>
        <authorList>
            <person name="Klenk H.-P."/>
        </authorList>
    </citation>
    <scope>NUCLEOTIDE SEQUENCE [LARGE SCALE GENOMIC DNA]</scope>
    <source>
        <strain evidence="6 7">DSM 44230</strain>
    </source>
</reference>
<sequence>MLDRRVAQTFVELADTLVLGFDTIDFLHTLTERCVELLEVDAVGILLVDQRGALNLVAASTEQARMLELFQLQDEEGPCLDCFRTGLPVGCPDLGAEPQRWPRFSVAAGEQGFAAVQAVPMRLREEVIGALNLFGSTAGGISAEAIALAQSFANVATISILQVRALRHSEMVAEQLQTALNSRIMIEQAKGILTERLQIGIADAFALMRNHARGTNQFLSDVAQQVISRSPEVADLLKARPPRPGR</sequence>
<feature type="domain" description="ANTAR" evidence="5">
    <location>
        <begin position="166"/>
        <end position="227"/>
    </location>
</feature>
<protein>
    <submittedName>
        <fullName evidence="6">GAF domain-containing protein</fullName>
    </submittedName>
</protein>
<dbReference type="InterPro" id="IPR003018">
    <property type="entry name" value="GAF"/>
</dbReference>
<dbReference type="InterPro" id="IPR011006">
    <property type="entry name" value="CheY-like_superfamily"/>
</dbReference>
<dbReference type="PROSITE" id="PS50921">
    <property type="entry name" value="ANTAR"/>
    <property type="match status" value="1"/>
</dbReference>
<keyword evidence="7" id="KW-1185">Reference proteome</keyword>
<dbReference type="Pfam" id="PF13185">
    <property type="entry name" value="GAF_2"/>
    <property type="match status" value="1"/>
</dbReference>
<evidence type="ECO:0000259" key="5">
    <source>
        <dbReference type="PROSITE" id="PS50921"/>
    </source>
</evidence>
<dbReference type="InterPro" id="IPR036388">
    <property type="entry name" value="WH-like_DNA-bd_sf"/>
</dbReference>
<dbReference type="SMART" id="SM00065">
    <property type="entry name" value="GAF"/>
    <property type="match status" value="1"/>
</dbReference>